<evidence type="ECO:0000259" key="2">
    <source>
        <dbReference type="PROSITE" id="PS51502"/>
    </source>
</evidence>
<dbReference type="PANTHER" id="PTHR33178:SF10">
    <property type="entry name" value="STRESS-RESPONSE A_B BARREL DOMAIN-CONTAINING PROTEIN"/>
    <property type="match status" value="1"/>
</dbReference>
<feature type="domain" description="Stress-response A/B barrel" evidence="2">
    <location>
        <begin position="2"/>
        <end position="96"/>
    </location>
</feature>
<dbReference type="EMBL" id="JBHSHC010000014">
    <property type="protein sequence ID" value="MFC4766221.1"/>
    <property type="molecule type" value="Genomic_DNA"/>
</dbReference>
<comment type="subunit">
    <text evidence="1">Homodimer.</text>
</comment>
<dbReference type="PROSITE" id="PS51502">
    <property type="entry name" value="S_R_A_B_BARREL"/>
    <property type="match status" value="1"/>
</dbReference>
<name>A0ABV9PWA9_9BACL</name>
<dbReference type="SUPFAM" id="SSF54909">
    <property type="entry name" value="Dimeric alpha+beta barrel"/>
    <property type="match status" value="1"/>
</dbReference>
<proteinExistence type="predicted"/>
<gene>
    <name evidence="3" type="ORF">ACFO8Q_02245</name>
</gene>
<dbReference type="RefSeq" id="WP_380023988.1">
    <property type="nucleotide sequence ID" value="NZ_JBHSHC010000014.1"/>
</dbReference>
<accession>A0ABV9PWA9</accession>
<dbReference type="InterPro" id="IPR013097">
    <property type="entry name" value="Dabb"/>
</dbReference>
<dbReference type="Pfam" id="PF07876">
    <property type="entry name" value="Dabb"/>
    <property type="match status" value="1"/>
</dbReference>
<dbReference type="Proteomes" id="UP001596002">
    <property type="component" value="Unassembled WGS sequence"/>
</dbReference>
<sequence>MIEHIVILKFSPETTTEQKDQVIQKLKDLKQQIPGILDLQCNYNFCPRSQGFEIGLTVRFESKQALEEYGPHPKHQEAVSYMREVAKLSDIIVVDFEI</sequence>
<organism evidence="3 4">
    <name type="scientific">Effusibacillus consociatus</name>
    <dbReference type="NCBI Taxonomy" id="1117041"/>
    <lineage>
        <taxon>Bacteria</taxon>
        <taxon>Bacillati</taxon>
        <taxon>Bacillota</taxon>
        <taxon>Bacilli</taxon>
        <taxon>Bacillales</taxon>
        <taxon>Alicyclobacillaceae</taxon>
        <taxon>Effusibacillus</taxon>
    </lineage>
</organism>
<dbReference type="SMART" id="SM00886">
    <property type="entry name" value="Dabb"/>
    <property type="match status" value="1"/>
</dbReference>
<dbReference type="PANTHER" id="PTHR33178">
    <property type="match status" value="1"/>
</dbReference>
<dbReference type="Gene3D" id="3.30.70.100">
    <property type="match status" value="1"/>
</dbReference>
<evidence type="ECO:0000313" key="3">
    <source>
        <dbReference type="EMBL" id="MFC4766221.1"/>
    </source>
</evidence>
<evidence type="ECO:0000313" key="4">
    <source>
        <dbReference type="Proteomes" id="UP001596002"/>
    </source>
</evidence>
<keyword evidence="4" id="KW-1185">Reference proteome</keyword>
<evidence type="ECO:0000256" key="1">
    <source>
        <dbReference type="ARBA" id="ARBA00011738"/>
    </source>
</evidence>
<comment type="caution">
    <text evidence="3">The sequence shown here is derived from an EMBL/GenBank/DDBJ whole genome shotgun (WGS) entry which is preliminary data.</text>
</comment>
<dbReference type="InterPro" id="IPR011008">
    <property type="entry name" value="Dimeric_a/b-barrel"/>
</dbReference>
<protein>
    <submittedName>
        <fullName evidence="3">Dabb family protein</fullName>
    </submittedName>
</protein>
<dbReference type="InterPro" id="IPR044662">
    <property type="entry name" value="HS1/DABB1-like"/>
</dbReference>
<reference evidence="4" key="1">
    <citation type="journal article" date="2019" name="Int. J. Syst. Evol. Microbiol.">
        <title>The Global Catalogue of Microorganisms (GCM) 10K type strain sequencing project: providing services to taxonomists for standard genome sequencing and annotation.</title>
        <authorList>
            <consortium name="The Broad Institute Genomics Platform"/>
            <consortium name="The Broad Institute Genome Sequencing Center for Infectious Disease"/>
            <person name="Wu L."/>
            <person name="Ma J."/>
        </authorList>
    </citation>
    <scope>NUCLEOTIDE SEQUENCE [LARGE SCALE GENOMIC DNA]</scope>
    <source>
        <strain evidence="4">WYCCWR 12678</strain>
    </source>
</reference>